<keyword evidence="1" id="KW-1133">Transmembrane helix</keyword>
<gene>
    <name evidence="3" type="ORF">V6x_41480</name>
</gene>
<keyword evidence="1" id="KW-0812">Transmembrane</keyword>
<sequence length="325" mass="34532">MSVSRIQAVTARAGYRSRYQSPSVQSGRRGQVLLEFAVVAFLMTLLLGAILAFGFLFYSANIVQQAADVGAQELARTPFSPDSSFKTDLVDINKGVFSEAALVVPVGTDPATLPLINQLLFLVYIYDPDIDMIRYPGTLVTNGDGDQTVVIAVIGPGHRNAVTGVEEITEWHRVVEEIIPSGQTAGPYSVLATAAQQGGLGQPGMVALRINYPYQSAGLVAYVHTDEGGNIINPSDTIGADGVLNVPVIADDSQVTGANTAMFPDGDTLSAAGYTLVNPTADPNIGASPNRGTYGFGEAQAFLTTVRPYRKVITAQGIYRREIFE</sequence>
<dbReference type="Proteomes" id="UP000320722">
    <property type="component" value="Chromosome"/>
</dbReference>
<dbReference type="AlphaFoldDB" id="A0A517WGN6"/>
<dbReference type="Pfam" id="PF07811">
    <property type="entry name" value="TadE"/>
    <property type="match status" value="1"/>
</dbReference>
<dbReference type="InterPro" id="IPR012495">
    <property type="entry name" value="TadE-like_dom"/>
</dbReference>
<feature type="domain" description="TadE-like" evidence="2">
    <location>
        <begin position="30"/>
        <end position="71"/>
    </location>
</feature>
<dbReference type="EMBL" id="CP036347">
    <property type="protein sequence ID" value="QDU04420.1"/>
    <property type="molecule type" value="Genomic_DNA"/>
</dbReference>
<name>A0A517WGN6_9PLAN</name>
<evidence type="ECO:0000256" key="1">
    <source>
        <dbReference type="SAM" id="Phobius"/>
    </source>
</evidence>
<dbReference type="RefSeq" id="WP_145042198.1">
    <property type="nucleotide sequence ID" value="NZ_CP036347.1"/>
</dbReference>
<evidence type="ECO:0000259" key="2">
    <source>
        <dbReference type="Pfam" id="PF07811"/>
    </source>
</evidence>
<evidence type="ECO:0000313" key="4">
    <source>
        <dbReference type="Proteomes" id="UP000320722"/>
    </source>
</evidence>
<reference evidence="3 4" key="1">
    <citation type="submission" date="2019-02" db="EMBL/GenBank/DDBJ databases">
        <title>Deep-cultivation of Planctomycetes and their phenomic and genomic characterization uncovers novel biology.</title>
        <authorList>
            <person name="Wiegand S."/>
            <person name="Jogler M."/>
            <person name="Boedeker C."/>
            <person name="Pinto D."/>
            <person name="Vollmers J."/>
            <person name="Rivas-Marin E."/>
            <person name="Kohn T."/>
            <person name="Peeters S.H."/>
            <person name="Heuer A."/>
            <person name="Rast P."/>
            <person name="Oberbeckmann S."/>
            <person name="Bunk B."/>
            <person name="Jeske O."/>
            <person name="Meyerdierks A."/>
            <person name="Storesund J.E."/>
            <person name="Kallscheuer N."/>
            <person name="Luecker S."/>
            <person name="Lage O.M."/>
            <person name="Pohl T."/>
            <person name="Merkel B.J."/>
            <person name="Hornburger P."/>
            <person name="Mueller R.-W."/>
            <person name="Bruemmer F."/>
            <person name="Labrenz M."/>
            <person name="Spormann A.M."/>
            <person name="Op den Camp H."/>
            <person name="Overmann J."/>
            <person name="Amann R."/>
            <person name="Jetten M.S.M."/>
            <person name="Mascher T."/>
            <person name="Medema M.H."/>
            <person name="Devos D.P."/>
            <person name="Kaster A.-K."/>
            <person name="Ovreas L."/>
            <person name="Rohde M."/>
            <person name="Galperin M.Y."/>
            <person name="Jogler C."/>
        </authorList>
    </citation>
    <scope>NUCLEOTIDE SEQUENCE [LARGE SCALE GENOMIC DNA]</scope>
    <source>
        <strain evidence="3 4">V6</strain>
    </source>
</reference>
<accession>A0A517WGN6</accession>
<keyword evidence="1" id="KW-0472">Membrane</keyword>
<proteinExistence type="predicted"/>
<evidence type="ECO:0000313" key="3">
    <source>
        <dbReference type="EMBL" id="QDU04420.1"/>
    </source>
</evidence>
<protein>
    <submittedName>
        <fullName evidence="3">TadE-like protein</fullName>
    </submittedName>
</protein>
<organism evidence="3 4">
    <name type="scientific">Gimesia chilikensis</name>
    <dbReference type="NCBI Taxonomy" id="2605989"/>
    <lineage>
        <taxon>Bacteria</taxon>
        <taxon>Pseudomonadati</taxon>
        <taxon>Planctomycetota</taxon>
        <taxon>Planctomycetia</taxon>
        <taxon>Planctomycetales</taxon>
        <taxon>Planctomycetaceae</taxon>
        <taxon>Gimesia</taxon>
    </lineage>
</organism>
<feature type="transmembrane region" description="Helical" evidence="1">
    <location>
        <begin position="32"/>
        <end position="58"/>
    </location>
</feature>